<keyword evidence="8 12" id="KW-0798">TonB box</keyword>
<dbReference type="PANTHER" id="PTHR32552">
    <property type="entry name" value="FERRICHROME IRON RECEPTOR-RELATED"/>
    <property type="match status" value="1"/>
</dbReference>
<comment type="subcellular location">
    <subcellularLocation>
        <location evidence="1 11">Cell outer membrane</location>
        <topology evidence="1 11">Multi-pass membrane protein</topology>
    </subcellularLocation>
</comment>
<evidence type="ECO:0000313" key="16">
    <source>
        <dbReference type="Proteomes" id="UP001143307"/>
    </source>
</evidence>
<evidence type="ECO:0000256" key="9">
    <source>
        <dbReference type="ARBA" id="ARBA00023136"/>
    </source>
</evidence>
<dbReference type="InterPro" id="IPR039426">
    <property type="entry name" value="TonB-dep_rcpt-like"/>
</dbReference>
<evidence type="ECO:0000256" key="5">
    <source>
        <dbReference type="ARBA" id="ARBA00022692"/>
    </source>
</evidence>
<feature type="domain" description="TonB-dependent receptor plug" evidence="14">
    <location>
        <begin position="44"/>
        <end position="151"/>
    </location>
</feature>
<evidence type="ECO:0000256" key="7">
    <source>
        <dbReference type="ARBA" id="ARBA00023065"/>
    </source>
</evidence>
<sequence>MTIIARSVAAAMGMTGASIASGQDEQSLALEEVVVTARKRTESTQDVPMHILSLTGDQMKKQGLVTLEDFSRFVPSLSVSSTSPGQNTITFRGVSDGGGFLVDPTAAIYLDEQPMTVTSQAPDIYPADIARIEALAGPQSTLYGASSQSGTVRYITNKPDASAFSAVVGAEVNTTKDGEEGYDFDATVNIPIIEDKLAIRLTGFSATEGGYIDNVLGTTVVDGPNQYGSGLGGKKTNASVVDDDINSVDWLGARAQVRWLMNDDWAATVGINYQKIEADGWNDYDETVGDLETIKFNKETREDEWYQISLVIEGDLGFAQLVSATSYYDREIYYETDTQAYSAYFHYTLGIYAGYQAYNFGLDPIGAQSNDQSNEAFTQEFRLSGSTEKMQWTTGVFYQETEERWDFISYLDDYRNSPAFETWSYYYPGIAPTDGWWLSIQESTRTDMAVFGEVDYNLTEKLSLILGGRWFDVDIDRDYQVYRPQTRLEQDLQAGGEDDGFVPKAGLQYNFTDDVMVYGLYSEGYRVGGVNRGRGDPTLPFEYESDTLENMEIGIKSVWWDGRFQFNATAYNMEWKDVQLEATDPSFNVGEPFQVVVANLGDAEVQGIDMDLKAVITKNFQIGFNMTYIDKAEVEAPTSYPDDRFPGGEATLGLEPTSDLPLFADQSWSGYAEYGWEMGMFGGSDIYIRLQHSYTGESYNQLFDASSSPRVLQEDYSQTDISMGLSTDSWMARIYVNNLDDERGVTYYDSSDFDPFFGRSSVNIIRPRNAGISFRYRF</sequence>
<keyword evidence="16" id="KW-1185">Reference proteome</keyword>
<evidence type="ECO:0000256" key="4">
    <source>
        <dbReference type="ARBA" id="ARBA00022496"/>
    </source>
</evidence>
<evidence type="ECO:0000256" key="2">
    <source>
        <dbReference type="ARBA" id="ARBA00022448"/>
    </source>
</evidence>
<dbReference type="Proteomes" id="UP001143307">
    <property type="component" value="Unassembled WGS sequence"/>
</dbReference>
<dbReference type="InterPro" id="IPR036942">
    <property type="entry name" value="Beta-barrel_TonB_sf"/>
</dbReference>
<evidence type="ECO:0000259" key="14">
    <source>
        <dbReference type="Pfam" id="PF07715"/>
    </source>
</evidence>
<dbReference type="PROSITE" id="PS52016">
    <property type="entry name" value="TONB_DEPENDENT_REC_3"/>
    <property type="match status" value="1"/>
</dbReference>
<dbReference type="PANTHER" id="PTHR32552:SF81">
    <property type="entry name" value="TONB-DEPENDENT OUTER MEMBRANE RECEPTOR"/>
    <property type="match status" value="1"/>
</dbReference>
<keyword evidence="10 11" id="KW-0998">Cell outer membrane</keyword>
<name>A0ABT3SXA3_9GAMM</name>
<dbReference type="Gene3D" id="2.40.170.20">
    <property type="entry name" value="TonB-dependent receptor, beta-barrel domain"/>
    <property type="match status" value="1"/>
</dbReference>
<feature type="domain" description="TonB-dependent receptor-like beta-barrel" evidence="13">
    <location>
        <begin position="325"/>
        <end position="739"/>
    </location>
</feature>
<keyword evidence="7" id="KW-0406">Ion transport</keyword>
<evidence type="ECO:0000256" key="1">
    <source>
        <dbReference type="ARBA" id="ARBA00004571"/>
    </source>
</evidence>
<organism evidence="15 16">
    <name type="scientific">Candidatus Seongchinamella marina</name>
    <dbReference type="NCBI Taxonomy" id="2518990"/>
    <lineage>
        <taxon>Bacteria</taxon>
        <taxon>Pseudomonadati</taxon>
        <taxon>Pseudomonadota</taxon>
        <taxon>Gammaproteobacteria</taxon>
        <taxon>Cellvibrionales</taxon>
        <taxon>Halieaceae</taxon>
        <taxon>Seongchinamella</taxon>
    </lineage>
</organism>
<dbReference type="EMBL" id="SHNP01000004">
    <property type="protein sequence ID" value="MCX2974509.1"/>
    <property type="molecule type" value="Genomic_DNA"/>
</dbReference>
<keyword evidence="15" id="KW-0675">Receptor</keyword>
<dbReference type="SUPFAM" id="SSF56935">
    <property type="entry name" value="Porins"/>
    <property type="match status" value="1"/>
</dbReference>
<dbReference type="InterPro" id="IPR000531">
    <property type="entry name" value="Beta-barrel_TonB"/>
</dbReference>
<dbReference type="Pfam" id="PF00593">
    <property type="entry name" value="TonB_dep_Rec_b-barrel"/>
    <property type="match status" value="1"/>
</dbReference>
<protein>
    <submittedName>
        <fullName evidence="15">TonB-dependent receptor</fullName>
    </submittedName>
</protein>
<evidence type="ECO:0000313" key="15">
    <source>
        <dbReference type="EMBL" id="MCX2974509.1"/>
    </source>
</evidence>
<dbReference type="Pfam" id="PF07715">
    <property type="entry name" value="Plug"/>
    <property type="match status" value="1"/>
</dbReference>
<keyword evidence="4" id="KW-0410">Iron transport</keyword>
<evidence type="ECO:0000256" key="12">
    <source>
        <dbReference type="RuleBase" id="RU003357"/>
    </source>
</evidence>
<dbReference type="InterPro" id="IPR012910">
    <property type="entry name" value="Plug_dom"/>
</dbReference>
<evidence type="ECO:0000256" key="11">
    <source>
        <dbReference type="PROSITE-ProRule" id="PRU01360"/>
    </source>
</evidence>
<keyword evidence="9 11" id="KW-0472">Membrane</keyword>
<reference evidence="15" key="1">
    <citation type="submission" date="2019-02" db="EMBL/GenBank/DDBJ databases">
        <authorList>
            <person name="Li S.-H."/>
        </authorList>
    </citation>
    <scope>NUCLEOTIDE SEQUENCE</scope>
    <source>
        <strain evidence="15">IMCC8485</strain>
    </source>
</reference>
<keyword evidence="2 11" id="KW-0813">Transport</keyword>
<comment type="similarity">
    <text evidence="11 12">Belongs to the TonB-dependent receptor family.</text>
</comment>
<evidence type="ECO:0000256" key="3">
    <source>
        <dbReference type="ARBA" id="ARBA00022452"/>
    </source>
</evidence>
<evidence type="ECO:0000256" key="10">
    <source>
        <dbReference type="ARBA" id="ARBA00023237"/>
    </source>
</evidence>
<proteinExistence type="inferred from homology"/>
<accession>A0ABT3SXA3</accession>
<comment type="caution">
    <text evidence="15">The sequence shown here is derived from an EMBL/GenBank/DDBJ whole genome shotgun (WGS) entry which is preliminary data.</text>
</comment>
<evidence type="ECO:0000256" key="6">
    <source>
        <dbReference type="ARBA" id="ARBA00023004"/>
    </source>
</evidence>
<gene>
    <name evidence="15" type="ORF">EYC87_13025</name>
</gene>
<keyword evidence="6" id="KW-0408">Iron</keyword>
<evidence type="ECO:0000256" key="8">
    <source>
        <dbReference type="ARBA" id="ARBA00023077"/>
    </source>
</evidence>
<keyword evidence="3 11" id="KW-1134">Transmembrane beta strand</keyword>
<keyword evidence="5 11" id="KW-0812">Transmembrane</keyword>
<evidence type="ECO:0000259" key="13">
    <source>
        <dbReference type="Pfam" id="PF00593"/>
    </source>
</evidence>